<feature type="signal peptide" evidence="1">
    <location>
        <begin position="1"/>
        <end position="19"/>
    </location>
</feature>
<protein>
    <submittedName>
        <fullName evidence="3">Acyl-CoA thioesterase-1</fullName>
    </submittedName>
</protein>
<sequence length="200" mass="21868">MRTILFLLSLLVVAPSAFAARTILVMGDSLSAGYGIRPQQAWPSLMQERLRELRLDYSVANLSISGETSAGGRSRFAAALKEHQPAVVVLALGANDGLRGLPLQQMENNLAAMIAAARKAGARVLVAGMRLPPNYGPYAEQFFQRFGEVAKAEKTAYLPFLLEPVATRPELFQADRLHPTAEAQPLLLDHLWPALRPLLR</sequence>
<dbReference type="GO" id="GO:0006629">
    <property type="term" value="P:lipid metabolic process"/>
    <property type="evidence" value="ECO:0007669"/>
    <property type="project" value="InterPro"/>
</dbReference>
<dbReference type="InterPro" id="IPR013830">
    <property type="entry name" value="SGNH_hydro"/>
</dbReference>
<proteinExistence type="predicted"/>
<evidence type="ECO:0000313" key="4">
    <source>
        <dbReference type="Proteomes" id="UP000270626"/>
    </source>
</evidence>
<dbReference type="EMBL" id="RBXP01000020">
    <property type="protein sequence ID" value="RKT49574.1"/>
    <property type="molecule type" value="Genomic_DNA"/>
</dbReference>
<dbReference type="GO" id="GO:0004622">
    <property type="term" value="F:phosphatidylcholine lysophospholipase activity"/>
    <property type="evidence" value="ECO:0007669"/>
    <property type="project" value="TreeGrafter"/>
</dbReference>
<dbReference type="PANTHER" id="PTHR30383">
    <property type="entry name" value="THIOESTERASE 1/PROTEASE 1/LYSOPHOSPHOLIPASE L1"/>
    <property type="match status" value="1"/>
</dbReference>
<keyword evidence="4" id="KW-1185">Reference proteome</keyword>
<dbReference type="PROSITE" id="PS01098">
    <property type="entry name" value="LIPASE_GDSL_SER"/>
    <property type="match status" value="1"/>
</dbReference>
<name>A0A495VJV8_9RHOO</name>
<keyword evidence="1" id="KW-0732">Signal</keyword>
<comment type="caution">
    <text evidence="3">The sequence shown here is derived from an EMBL/GenBank/DDBJ whole genome shotgun (WGS) entry which is preliminary data.</text>
</comment>
<dbReference type="RefSeq" id="WP_121459503.1">
    <property type="nucleotide sequence ID" value="NZ_RBXP01000020.1"/>
</dbReference>
<organism evidence="3 4">
    <name type="scientific">Azonexus fungiphilus</name>
    <dbReference type="NCBI Taxonomy" id="146940"/>
    <lineage>
        <taxon>Bacteria</taxon>
        <taxon>Pseudomonadati</taxon>
        <taxon>Pseudomonadota</taxon>
        <taxon>Betaproteobacteria</taxon>
        <taxon>Rhodocyclales</taxon>
        <taxon>Azonexaceae</taxon>
        <taxon>Azonexus</taxon>
    </lineage>
</organism>
<dbReference type="CDD" id="cd01822">
    <property type="entry name" value="Lysophospholipase_L1_like"/>
    <property type="match status" value="1"/>
</dbReference>
<feature type="domain" description="SGNH hydrolase-type esterase" evidence="2">
    <location>
        <begin position="25"/>
        <end position="183"/>
    </location>
</feature>
<dbReference type="InterPro" id="IPR036514">
    <property type="entry name" value="SGNH_hydro_sf"/>
</dbReference>
<dbReference type="OrthoDB" id="9786188at2"/>
<dbReference type="InterPro" id="IPR008265">
    <property type="entry name" value="Lipase_GDSL_AS"/>
</dbReference>
<evidence type="ECO:0000313" key="3">
    <source>
        <dbReference type="EMBL" id="RKT49574.1"/>
    </source>
</evidence>
<dbReference type="SUPFAM" id="SSF52266">
    <property type="entry name" value="SGNH hydrolase"/>
    <property type="match status" value="1"/>
</dbReference>
<dbReference type="Proteomes" id="UP000270626">
    <property type="component" value="Unassembled WGS sequence"/>
</dbReference>
<evidence type="ECO:0000256" key="1">
    <source>
        <dbReference type="SAM" id="SignalP"/>
    </source>
</evidence>
<reference evidence="3 4" key="1">
    <citation type="submission" date="2018-10" db="EMBL/GenBank/DDBJ databases">
        <title>Genomic Encyclopedia of Type Strains, Phase IV (KMG-IV): sequencing the most valuable type-strain genomes for metagenomic binning, comparative biology and taxonomic classification.</title>
        <authorList>
            <person name="Goeker M."/>
        </authorList>
    </citation>
    <scope>NUCLEOTIDE SEQUENCE [LARGE SCALE GENOMIC DNA]</scope>
    <source>
        <strain evidence="3 4">DSM 23841</strain>
    </source>
</reference>
<dbReference type="AlphaFoldDB" id="A0A495VJV8"/>
<dbReference type="Gene3D" id="3.40.50.1110">
    <property type="entry name" value="SGNH hydrolase"/>
    <property type="match status" value="1"/>
</dbReference>
<evidence type="ECO:0000259" key="2">
    <source>
        <dbReference type="Pfam" id="PF13472"/>
    </source>
</evidence>
<accession>A0A495VJV8</accession>
<dbReference type="InterPro" id="IPR051532">
    <property type="entry name" value="Ester_Hydrolysis_Enzymes"/>
</dbReference>
<gene>
    <name evidence="3" type="ORF">DFR40_3233</name>
</gene>
<feature type="chain" id="PRO_5019867847" evidence="1">
    <location>
        <begin position="20"/>
        <end position="200"/>
    </location>
</feature>
<dbReference type="PANTHER" id="PTHR30383:SF24">
    <property type="entry name" value="THIOESTERASE 1_PROTEASE 1_LYSOPHOSPHOLIPASE L1"/>
    <property type="match status" value="1"/>
</dbReference>
<dbReference type="Pfam" id="PF13472">
    <property type="entry name" value="Lipase_GDSL_2"/>
    <property type="match status" value="1"/>
</dbReference>